<comment type="cofactor">
    <cofactor evidence="6">
        <name>Mg(2+)</name>
        <dbReference type="ChEBI" id="CHEBI:18420"/>
    </cofactor>
</comment>
<dbReference type="PANTHER" id="PTHR19278:SF9">
    <property type="entry name" value="URIDINE 5'-MONOPHOSPHATE SYNTHASE"/>
    <property type="match status" value="1"/>
</dbReference>
<evidence type="ECO:0000313" key="9">
    <source>
        <dbReference type="Proteomes" id="UP000245533"/>
    </source>
</evidence>
<sequence length="221" mass="24557">MTDTTENYIILDPDFARKIAKHLLDINAVVLRPNEPFTWASGWNSPIYCDNRLTLRYPEIRKEISQGLIRIIEKHFSDVDVITGTATAGIPHAAWVAGSLNKPLAYVRAKAKSYGLGNQIEGGVDKGQSTLVIEDLISTGGSAVSVIEALQFIGAEVRGVLSIFTYGFEKATEKFNNLNIPVYCLTDYQTLIEVAVDEGRIEENDLDLLNAWRENPSEWPN</sequence>
<keyword evidence="9" id="KW-1185">Reference proteome</keyword>
<dbReference type="GO" id="GO:0044205">
    <property type="term" value="P:'de novo' UMP biosynthetic process"/>
    <property type="evidence" value="ECO:0007669"/>
    <property type="project" value="UniProtKB-UniRule"/>
</dbReference>
<evidence type="ECO:0000256" key="5">
    <source>
        <dbReference type="ARBA" id="ARBA00022975"/>
    </source>
</evidence>
<dbReference type="InterPro" id="IPR000836">
    <property type="entry name" value="PRTase_dom"/>
</dbReference>
<dbReference type="Pfam" id="PF00156">
    <property type="entry name" value="Pribosyltran"/>
    <property type="match status" value="1"/>
</dbReference>
<dbReference type="CDD" id="cd06223">
    <property type="entry name" value="PRTases_typeI"/>
    <property type="match status" value="1"/>
</dbReference>
<dbReference type="PANTHER" id="PTHR19278">
    <property type="entry name" value="OROTATE PHOSPHORIBOSYLTRANSFERASE"/>
    <property type="match status" value="1"/>
</dbReference>
<comment type="function">
    <text evidence="6">Catalyzes the transfer of a ribosyl phosphate group from 5-phosphoribose 1-diphosphate to orotate, leading to the formation of orotidine monophosphate (OMP).</text>
</comment>
<comment type="pathway">
    <text evidence="1 6">Pyrimidine metabolism; UMP biosynthesis via de novo pathway; UMP from orotate: step 1/2.</text>
</comment>
<dbReference type="EC" id="2.4.2.10" evidence="2 6"/>
<feature type="binding site" evidence="6">
    <location>
        <position position="112"/>
    </location>
    <ligand>
        <name>5-phospho-alpha-D-ribose 1-diphosphate</name>
        <dbReference type="ChEBI" id="CHEBI:58017"/>
        <note>ligand shared between dimeric partners</note>
    </ligand>
</feature>
<keyword evidence="3 6" id="KW-0328">Glycosyltransferase</keyword>
<keyword evidence="5 6" id="KW-0665">Pyrimidine biosynthesis</keyword>
<dbReference type="NCBIfam" id="TIGR00336">
    <property type="entry name" value="pyrE"/>
    <property type="match status" value="1"/>
</dbReference>
<reference evidence="8 9" key="1">
    <citation type="submission" date="2018-05" db="EMBL/GenBank/DDBJ databases">
        <title>Rhodohalobacter halophilus gen. nov., sp. nov., a moderately halophilic member of the family Balneolaceae.</title>
        <authorList>
            <person name="Liu Z.-W."/>
        </authorList>
    </citation>
    <scope>NUCLEOTIDE SEQUENCE [LARGE SCALE GENOMIC DNA]</scope>
    <source>
        <strain evidence="8 9">8A47</strain>
    </source>
</reference>
<dbReference type="GO" id="GO:0004588">
    <property type="term" value="F:orotate phosphoribosyltransferase activity"/>
    <property type="evidence" value="ECO:0007669"/>
    <property type="project" value="UniProtKB-UniRule"/>
</dbReference>
<name>A0A316TSN7_9BACT</name>
<accession>A0A316TSN7</accession>
<comment type="caution">
    <text evidence="8">The sequence shown here is derived from an EMBL/GenBank/DDBJ whole genome shotgun (WGS) entry which is preliminary data.</text>
</comment>
<dbReference type="InterPro" id="IPR004467">
    <property type="entry name" value="Or_phspho_trans_dom"/>
</dbReference>
<comment type="caution">
    <text evidence="6">Lacks conserved residue(s) required for the propagation of feature annotation.</text>
</comment>
<feature type="binding site" description="in other chain" evidence="6">
    <location>
        <begin position="134"/>
        <end position="142"/>
    </location>
    <ligand>
        <name>5-phospho-alpha-D-ribose 1-diphosphate</name>
        <dbReference type="ChEBI" id="CHEBI:58017"/>
        <note>ligand shared between dimeric partners</note>
    </ligand>
</feature>
<organism evidence="8 9">
    <name type="scientific">Rhodohalobacter mucosus</name>
    <dbReference type="NCBI Taxonomy" id="2079485"/>
    <lineage>
        <taxon>Bacteria</taxon>
        <taxon>Pseudomonadati</taxon>
        <taxon>Balneolota</taxon>
        <taxon>Balneolia</taxon>
        <taxon>Balneolales</taxon>
        <taxon>Balneolaceae</taxon>
        <taxon>Rhodohalobacter</taxon>
    </lineage>
</organism>
<dbReference type="AlphaFoldDB" id="A0A316TSN7"/>
<feature type="domain" description="Phosphoribosyltransferase" evidence="7">
    <location>
        <begin position="63"/>
        <end position="160"/>
    </location>
</feature>
<dbReference type="OrthoDB" id="9802134at2"/>
<dbReference type="SUPFAM" id="SSF53271">
    <property type="entry name" value="PRTase-like"/>
    <property type="match status" value="1"/>
</dbReference>
<feature type="binding site" evidence="6">
    <location>
        <position position="138"/>
    </location>
    <ligand>
        <name>orotate</name>
        <dbReference type="ChEBI" id="CHEBI:30839"/>
    </ligand>
</feature>
<dbReference type="HAMAP" id="MF_01208">
    <property type="entry name" value="PyrE"/>
    <property type="match status" value="1"/>
</dbReference>
<evidence type="ECO:0000259" key="7">
    <source>
        <dbReference type="Pfam" id="PF00156"/>
    </source>
</evidence>
<proteinExistence type="inferred from homology"/>
<feature type="binding site" evidence="6">
    <location>
        <position position="108"/>
    </location>
    <ligand>
        <name>5-phospho-alpha-D-ribose 1-diphosphate</name>
        <dbReference type="ChEBI" id="CHEBI:58017"/>
        <note>ligand shared between dimeric partners</note>
    </ligand>
</feature>
<dbReference type="InterPro" id="IPR023031">
    <property type="entry name" value="OPRT"/>
</dbReference>
<gene>
    <name evidence="6" type="primary">pyrE</name>
    <name evidence="8" type="ORF">DDZ15_14445</name>
</gene>
<evidence type="ECO:0000256" key="1">
    <source>
        <dbReference type="ARBA" id="ARBA00004889"/>
    </source>
</evidence>
<dbReference type="Proteomes" id="UP000245533">
    <property type="component" value="Unassembled WGS sequence"/>
</dbReference>
<evidence type="ECO:0000313" key="8">
    <source>
        <dbReference type="EMBL" id="PWN05274.1"/>
    </source>
</evidence>
<dbReference type="GO" id="GO:0000287">
    <property type="term" value="F:magnesium ion binding"/>
    <property type="evidence" value="ECO:0007669"/>
    <property type="project" value="UniProtKB-UniRule"/>
</dbReference>
<comment type="catalytic activity">
    <reaction evidence="6">
        <text>orotidine 5'-phosphate + diphosphate = orotate + 5-phospho-alpha-D-ribose 1-diphosphate</text>
        <dbReference type="Rhea" id="RHEA:10380"/>
        <dbReference type="ChEBI" id="CHEBI:30839"/>
        <dbReference type="ChEBI" id="CHEBI:33019"/>
        <dbReference type="ChEBI" id="CHEBI:57538"/>
        <dbReference type="ChEBI" id="CHEBI:58017"/>
        <dbReference type="EC" id="2.4.2.10"/>
    </reaction>
</comment>
<dbReference type="InterPro" id="IPR029057">
    <property type="entry name" value="PRTase-like"/>
</dbReference>
<evidence type="ECO:0000256" key="6">
    <source>
        <dbReference type="HAMAP-Rule" id="MF_01208"/>
    </source>
</evidence>
<comment type="subunit">
    <text evidence="6">Homodimer.</text>
</comment>
<evidence type="ECO:0000256" key="4">
    <source>
        <dbReference type="ARBA" id="ARBA00022679"/>
    </source>
</evidence>
<dbReference type="Gene3D" id="3.40.50.2020">
    <property type="match status" value="1"/>
</dbReference>
<dbReference type="UniPathway" id="UPA00070">
    <property type="reaction ID" value="UER00119"/>
</dbReference>
<keyword evidence="4 6" id="KW-0808">Transferase</keyword>
<keyword evidence="6" id="KW-0460">Magnesium</keyword>
<evidence type="ECO:0000256" key="2">
    <source>
        <dbReference type="ARBA" id="ARBA00011971"/>
    </source>
</evidence>
<dbReference type="EMBL" id="QGGB01000010">
    <property type="protein sequence ID" value="PWN05274.1"/>
    <property type="molecule type" value="Genomic_DNA"/>
</dbReference>
<comment type="similarity">
    <text evidence="6">Belongs to the purine/pyrimidine phosphoribosyltransferase family. PyrE subfamily.</text>
</comment>
<dbReference type="GO" id="GO:0019856">
    <property type="term" value="P:pyrimidine nucleobase biosynthetic process"/>
    <property type="evidence" value="ECO:0007669"/>
    <property type="project" value="TreeGrafter"/>
</dbReference>
<evidence type="ECO:0000256" key="3">
    <source>
        <dbReference type="ARBA" id="ARBA00022676"/>
    </source>
</evidence>
<protein>
    <recommendedName>
        <fullName evidence="2 6">Orotate phosphoribosyltransferase</fullName>
        <shortName evidence="6">OPRT</shortName>
        <shortName evidence="6">OPRTase</shortName>
        <ecNumber evidence="2 6">2.4.2.10</ecNumber>
    </recommendedName>
</protein>
<dbReference type="RefSeq" id="WP_109647831.1">
    <property type="nucleotide sequence ID" value="NZ_QGGB01000010.1"/>
</dbReference>